<dbReference type="EMBL" id="LSBJ02000003">
    <property type="protein sequence ID" value="OAQ67811.1"/>
    <property type="molecule type" value="Genomic_DNA"/>
</dbReference>
<gene>
    <name evidence="1" type="ORF">VFPPC_04153</name>
</gene>
<dbReference type="RefSeq" id="XP_018144661.1">
    <property type="nucleotide sequence ID" value="XM_018283553.1"/>
</dbReference>
<dbReference type="GeneID" id="28847547"/>
<keyword evidence="2" id="KW-1185">Reference proteome</keyword>
<sequence>MHATGKPLWLVSPRLDAIEYREKLMGSVVKFPDLPIERRIPYRSPKLPKEIVPDLDPKPVQVQNVRFWERNIHDASLKTTVQDIINAFVDRAKEHSNENVATVARVWHMDSPGEKFKDLLRNKQYFDELFELLQSNHGVGYFISDIVTLVNLEETQIHGSSKAAGASVQVPVDPSTGIKVGAGAKFGVLREKGHSACYEGESIVFMGYRKIELEKVTGARAKLRRMFQGPKHGVAIMDRHDYAPQLVEGPVPGTVGPFLGDVPKTPGEETTAAEREELERQAREENELGSAMDAIAEELGFDPVVGWDHAQQGGSSRDG</sequence>
<evidence type="ECO:0000313" key="2">
    <source>
        <dbReference type="Proteomes" id="UP000078397"/>
    </source>
</evidence>
<dbReference type="OrthoDB" id="4971707at2759"/>
<protein>
    <submittedName>
        <fullName evidence="1">Uncharacterized protein</fullName>
    </submittedName>
</protein>
<accession>A0A179FRQ5</accession>
<name>A0A179FRQ5_METCM</name>
<dbReference type="KEGG" id="pchm:VFPPC_04153"/>
<dbReference type="Proteomes" id="UP000078397">
    <property type="component" value="Unassembled WGS sequence"/>
</dbReference>
<reference evidence="1 2" key="1">
    <citation type="journal article" date="2016" name="PLoS Pathog.">
        <title>Biosynthesis of antibiotic leucinostatins in bio-control fungus Purpureocillium lilacinum and their inhibition on phytophthora revealed by genome mining.</title>
        <authorList>
            <person name="Wang G."/>
            <person name="Liu Z."/>
            <person name="Lin R."/>
            <person name="Li E."/>
            <person name="Mao Z."/>
            <person name="Ling J."/>
            <person name="Yang Y."/>
            <person name="Yin W.B."/>
            <person name="Xie B."/>
        </authorList>
    </citation>
    <scope>NUCLEOTIDE SEQUENCE [LARGE SCALE GENOMIC DNA]</scope>
    <source>
        <strain evidence="1">170</strain>
    </source>
</reference>
<organism evidence="1 2">
    <name type="scientific">Pochonia chlamydosporia 170</name>
    <dbReference type="NCBI Taxonomy" id="1380566"/>
    <lineage>
        <taxon>Eukaryota</taxon>
        <taxon>Fungi</taxon>
        <taxon>Dikarya</taxon>
        <taxon>Ascomycota</taxon>
        <taxon>Pezizomycotina</taxon>
        <taxon>Sordariomycetes</taxon>
        <taxon>Hypocreomycetidae</taxon>
        <taxon>Hypocreales</taxon>
        <taxon>Clavicipitaceae</taxon>
        <taxon>Pochonia</taxon>
    </lineage>
</organism>
<comment type="caution">
    <text evidence="1">The sequence shown here is derived from an EMBL/GenBank/DDBJ whole genome shotgun (WGS) entry which is preliminary data.</text>
</comment>
<dbReference type="AlphaFoldDB" id="A0A179FRQ5"/>
<proteinExistence type="predicted"/>
<evidence type="ECO:0000313" key="1">
    <source>
        <dbReference type="EMBL" id="OAQ67811.1"/>
    </source>
</evidence>